<dbReference type="InterPro" id="IPR051784">
    <property type="entry name" value="Nod_factor_ABC_transporter"/>
</dbReference>
<reference evidence="8 9" key="1">
    <citation type="submission" date="2016-03" db="EMBL/GenBank/DDBJ databases">
        <title>Genome sequence of Rhodococcus kyotonensis KB10.</title>
        <authorList>
            <person name="Jeong H."/>
            <person name="Hong C.E."/>
            <person name="Jo S.H."/>
            <person name="Park J.M."/>
        </authorList>
    </citation>
    <scope>NUCLEOTIDE SEQUENCE [LARGE SCALE GENOMIC DNA]</scope>
    <source>
        <strain evidence="8 9">KB10</strain>
    </source>
</reference>
<dbReference type="GO" id="GO:0140359">
    <property type="term" value="F:ABC-type transporter activity"/>
    <property type="evidence" value="ECO:0007669"/>
    <property type="project" value="InterPro"/>
</dbReference>
<feature type="domain" description="ABC-2 type transporter transmembrane" evidence="7">
    <location>
        <begin position="25"/>
        <end position="213"/>
    </location>
</feature>
<evidence type="ECO:0000256" key="1">
    <source>
        <dbReference type="ARBA" id="ARBA00004141"/>
    </source>
</evidence>
<dbReference type="PIRSF" id="PIRSF006648">
    <property type="entry name" value="DrrB"/>
    <property type="match status" value="1"/>
</dbReference>
<keyword evidence="2 6" id="KW-0812">Transmembrane</keyword>
<dbReference type="Pfam" id="PF01061">
    <property type="entry name" value="ABC2_membrane"/>
    <property type="match status" value="1"/>
</dbReference>
<evidence type="ECO:0000256" key="6">
    <source>
        <dbReference type="SAM" id="Phobius"/>
    </source>
</evidence>
<comment type="caution">
    <text evidence="8">The sequence shown here is derived from an EMBL/GenBank/DDBJ whole genome shotgun (WGS) entry which is preliminary data.</text>
</comment>
<dbReference type="GO" id="GO:0043190">
    <property type="term" value="C:ATP-binding cassette (ABC) transporter complex"/>
    <property type="evidence" value="ECO:0007669"/>
    <property type="project" value="InterPro"/>
</dbReference>
<evidence type="ECO:0000256" key="3">
    <source>
        <dbReference type="ARBA" id="ARBA00022989"/>
    </source>
</evidence>
<dbReference type="PANTHER" id="PTHR43229">
    <property type="entry name" value="NODULATION PROTEIN J"/>
    <property type="match status" value="1"/>
</dbReference>
<keyword evidence="4 6" id="KW-0472">Membrane</keyword>
<dbReference type="PANTHER" id="PTHR43229:SF2">
    <property type="entry name" value="NODULATION PROTEIN J"/>
    <property type="match status" value="1"/>
</dbReference>
<comment type="subcellular location">
    <subcellularLocation>
        <location evidence="1">Membrane</location>
        <topology evidence="1">Multi-pass membrane protein</topology>
    </subcellularLocation>
</comment>
<dbReference type="InterPro" id="IPR000412">
    <property type="entry name" value="ABC_2_transport"/>
</dbReference>
<evidence type="ECO:0000313" key="9">
    <source>
        <dbReference type="Proteomes" id="UP000077519"/>
    </source>
</evidence>
<proteinExistence type="predicted"/>
<protein>
    <recommendedName>
        <fullName evidence="7">ABC-2 type transporter transmembrane domain-containing protein</fullName>
    </recommendedName>
</protein>
<gene>
    <name evidence="8" type="ORF">A3K89_00245</name>
</gene>
<evidence type="ECO:0000256" key="4">
    <source>
        <dbReference type="ARBA" id="ARBA00023136"/>
    </source>
</evidence>
<dbReference type="AlphaFoldDB" id="A0A177YP33"/>
<feature type="transmembrane region" description="Helical" evidence="6">
    <location>
        <begin position="33"/>
        <end position="50"/>
    </location>
</feature>
<feature type="transmembrane region" description="Helical" evidence="6">
    <location>
        <begin position="112"/>
        <end position="137"/>
    </location>
</feature>
<feature type="transmembrane region" description="Helical" evidence="6">
    <location>
        <begin position="179"/>
        <end position="198"/>
    </location>
</feature>
<evidence type="ECO:0000256" key="5">
    <source>
        <dbReference type="ARBA" id="ARBA00023251"/>
    </source>
</evidence>
<dbReference type="GO" id="GO:0046677">
    <property type="term" value="P:response to antibiotic"/>
    <property type="evidence" value="ECO:0007669"/>
    <property type="project" value="UniProtKB-KW"/>
</dbReference>
<evidence type="ECO:0000256" key="2">
    <source>
        <dbReference type="ARBA" id="ARBA00022692"/>
    </source>
</evidence>
<feature type="transmembrane region" description="Helical" evidence="6">
    <location>
        <begin position="231"/>
        <end position="253"/>
    </location>
</feature>
<accession>A0A177YP33</accession>
<feature type="transmembrane region" description="Helical" evidence="6">
    <location>
        <begin position="65"/>
        <end position="91"/>
    </location>
</feature>
<keyword evidence="3 6" id="KW-1133">Transmembrane helix</keyword>
<dbReference type="Proteomes" id="UP000077519">
    <property type="component" value="Unassembled WGS sequence"/>
</dbReference>
<dbReference type="EMBL" id="LVHI01000001">
    <property type="protein sequence ID" value="OAK57295.1"/>
    <property type="molecule type" value="Genomic_DNA"/>
</dbReference>
<feature type="transmembrane region" description="Helical" evidence="6">
    <location>
        <begin position="143"/>
        <end position="167"/>
    </location>
</feature>
<keyword evidence="9" id="KW-1185">Reference proteome</keyword>
<name>A0A177YP33_9NOCA</name>
<dbReference type="InterPro" id="IPR013525">
    <property type="entry name" value="ABC2_TM"/>
</dbReference>
<evidence type="ECO:0000259" key="7">
    <source>
        <dbReference type="Pfam" id="PF01061"/>
    </source>
</evidence>
<dbReference type="RefSeq" id="WP_068420455.1">
    <property type="nucleotide sequence ID" value="NZ_LVHI01000001.1"/>
</dbReference>
<evidence type="ECO:0000313" key="8">
    <source>
        <dbReference type="EMBL" id="OAK57295.1"/>
    </source>
</evidence>
<keyword evidence="5" id="KW-0046">Antibiotic resistance</keyword>
<sequence length="260" mass="27751">MTTLASRKTLPLGGFSPTFLGLEITRLIRNRRTVVFTLVMPPVFFVIFGTQSDYTSNYAFANGNVTAFIAISMAVYGAMLAATSGGAMVSVERAQGWSRQLRLTPLRPVAYIVTKMSVAMTMGLASVVVVFAVAAAFGADMPLWVWLSTGVIAWLGSSVFAAFGLFMGYLLPSENVMQVLGPVLAVLAFAGGLFVPLADNGWFPILARFTPLYGLATVARAPFTEPSSGTLAIAAVNLVVWAAVFVVGAAMLFRRDTRRV</sequence>
<organism evidence="8 9">
    <name type="scientific">Rhodococcoides kyotonense</name>
    <dbReference type="NCBI Taxonomy" id="398843"/>
    <lineage>
        <taxon>Bacteria</taxon>
        <taxon>Bacillati</taxon>
        <taxon>Actinomycetota</taxon>
        <taxon>Actinomycetes</taxon>
        <taxon>Mycobacteriales</taxon>
        <taxon>Nocardiaceae</taxon>
        <taxon>Rhodococcoides</taxon>
    </lineage>
</organism>